<reference evidence="2 3" key="1">
    <citation type="submission" date="2019-06" db="EMBL/GenBank/DDBJ databases">
        <authorList>
            <person name="Broberg M."/>
        </authorList>
    </citation>
    <scope>NUCLEOTIDE SEQUENCE [LARGE SCALE GENOMIC DNA]</scope>
</reference>
<keyword evidence="3" id="KW-1185">Reference proteome</keyword>
<gene>
    <name evidence="2" type="ORF">CLO192961_LOCUS258264</name>
</gene>
<evidence type="ECO:0000313" key="3">
    <source>
        <dbReference type="Proteomes" id="UP000766486"/>
    </source>
</evidence>
<dbReference type="EMBL" id="CABFNS010000799">
    <property type="protein sequence ID" value="VUC29334.1"/>
    <property type="molecule type" value="Genomic_DNA"/>
</dbReference>
<dbReference type="PANTHER" id="PTHR33112">
    <property type="entry name" value="DOMAIN PROTEIN, PUTATIVE-RELATED"/>
    <property type="match status" value="1"/>
</dbReference>
<dbReference type="PANTHER" id="PTHR33112:SF10">
    <property type="entry name" value="TOL"/>
    <property type="match status" value="1"/>
</dbReference>
<proteinExistence type="predicted"/>
<dbReference type="Pfam" id="PF06985">
    <property type="entry name" value="HET"/>
    <property type="match status" value="1"/>
</dbReference>
<sequence length="698" mass="78201">MLCDICRQGLEGIWDASKTKRACRIKDFNENFHEGDSTNRVYLPTMTDGQDKHPSQYMFGHHLTLDSYLQSVSQGCIACRGLGYEGREVSRHSVIAQLGYYSLFTVTLGYLGVSMEVLKPGTRLGIISLNCYDISMKDLNLDLSPSTGDPLTWRLVQGWMDNCLQTHVECKQANKFVPPYLLQLDGENQLFRLVSDDEVHCQPDTRYCTLSHCYSPNDTALQLTTATLENLSIQQSLSNLPLTYQDAFAVVARLGLRYLWIDHLCTLQDKPGAHGEKRDILRNSFCGISATGSTLPSSGLFIERKPELIIPTVFELPLDDCGGKTLVKSENSGEKPFLAEPLIKTAKGFQERLLTPRMIHFGSSLVYWECFGSLCNEIHPCGIPLKPRSYRIMEEDMASKHAGVIKNPPSRLAWKPLLITQSITYPYDNPRVDILDRWYNLLQTYTCCTSATADERLACVEGAFLGMKPLLREHGCDDTYLSGLWLHALPSALIWTPASAADRPTGYQAPSWSWAAVNGPITYDYRRMREIRNGSLCTLTGAPHTAINNQTSTADKLVLQGKLITGRLSYNDFSDYIKAGTLPSDVAKDRYSTQMNVMELVGTGGGSLIKAPIDANHLVNWFIRFDTKHEMKLENLLFPISLVPVSEESNEVYMYGIALVELDNGVYRRCGIWQIALRSQERARGILHDLCSAKITIV</sequence>
<organism evidence="2 3">
    <name type="scientific">Bionectria ochroleuca</name>
    <name type="common">Gliocladium roseum</name>
    <dbReference type="NCBI Taxonomy" id="29856"/>
    <lineage>
        <taxon>Eukaryota</taxon>
        <taxon>Fungi</taxon>
        <taxon>Dikarya</taxon>
        <taxon>Ascomycota</taxon>
        <taxon>Pezizomycotina</taxon>
        <taxon>Sordariomycetes</taxon>
        <taxon>Hypocreomycetidae</taxon>
        <taxon>Hypocreales</taxon>
        <taxon>Bionectriaceae</taxon>
        <taxon>Clonostachys</taxon>
    </lineage>
</organism>
<comment type="caution">
    <text evidence="2">The sequence shown here is derived from an EMBL/GenBank/DDBJ whole genome shotgun (WGS) entry which is preliminary data.</text>
</comment>
<feature type="domain" description="Heterokaryon incompatibility" evidence="1">
    <location>
        <begin position="207"/>
        <end position="307"/>
    </location>
</feature>
<accession>A0ABY6UDT3</accession>
<evidence type="ECO:0000313" key="2">
    <source>
        <dbReference type="EMBL" id="VUC29334.1"/>
    </source>
</evidence>
<dbReference type="Proteomes" id="UP000766486">
    <property type="component" value="Unassembled WGS sequence"/>
</dbReference>
<protein>
    <recommendedName>
        <fullName evidence="1">Heterokaryon incompatibility domain-containing protein</fullName>
    </recommendedName>
</protein>
<evidence type="ECO:0000259" key="1">
    <source>
        <dbReference type="Pfam" id="PF06985"/>
    </source>
</evidence>
<dbReference type="InterPro" id="IPR010730">
    <property type="entry name" value="HET"/>
</dbReference>
<name>A0ABY6UDT3_BIOOC</name>